<dbReference type="EMBL" id="KV020134">
    <property type="protein sequence ID" value="KZV15018.1"/>
    <property type="molecule type" value="Genomic_DNA"/>
</dbReference>
<evidence type="ECO:0008006" key="8">
    <source>
        <dbReference type="Google" id="ProtNLM"/>
    </source>
</evidence>
<accession>A0A2Z7A086</accession>
<sequence>MHRGRFAARSPQCAATAACALKTLLQLVLRCSARRWYKGETAIPAPAACVRDAGLRYGAKRVPTIHGGCVRPCHGAGLPQNVLGSFLMNKTDLINAIADKAELTKADAGRALEAFFEVVQKSLKKGEDVSVVGFGTFTVRKRAARTGRNPRTNETIKIKASKVPAFKAGKTLKDALN</sequence>
<protein>
    <recommendedName>
        <fullName evidence="8">DNA-binding protein HU</fullName>
    </recommendedName>
</protein>
<dbReference type="GO" id="GO:0030261">
    <property type="term" value="P:chromosome condensation"/>
    <property type="evidence" value="ECO:0007669"/>
    <property type="project" value="UniProtKB-KW"/>
</dbReference>
<dbReference type="InterPro" id="IPR020816">
    <property type="entry name" value="Histone-like_DNA-bd_CS"/>
</dbReference>
<gene>
    <name evidence="6" type="ORF">F511_08076</name>
</gene>
<keyword evidence="5" id="KW-0732">Signal</keyword>
<proteinExistence type="inferred from homology"/>
<dbReference type="GO" id="GO:0042802">
    <property type="term" value="F:identical protein binding"/>
    <property type="evidence" value="ECO:0007669"/>
    <property type="project" value="UniProtKB-ARBA"/>
</dbReference>
<dbReference type="PANTHER" id="PTHR33175:SF3">
    <property type="entry name" value="DNA-BINDING PROTEIN HU-BETA"/>
    <property type="match status" value="1"/>
</dbReference>
<dbReference type="SUPFAM" id="SSF47729">
    <property type="entry name" value="IHF-like DNA-binding proteins"/>
    <property type="match status" value="1"/>
</dbReference>
<evidence type="ECO:0000256" key="1">
    <source>
        <dbReference type="ARBA" id="ARBA00010529"/>
    </source>
</evidence>
<dbReference type="GO" id="GO:0032991">
    <property type="term" value="C:protein-containing complex"/>
    <property type="evidence" value="ECO:0007669"/>
    <property type="project" value="UniProtKB-ARBA"/>
</dbReference>
<keyword evidence="7" id="KW-1185">Reference proteome</keyword>
<dbReference type="AlphaFoldDB" id="A0A2Z7A086"/>
<dbReference type="SMART" id="SM00411">
    <property type="entry name" value="BHL"/>
    <property type="match status" value="1"/>
</dbReference>
<dbReference type="GO" id="GO:0005829">
    <property type="term" value="C:cytosol"/>
    <property type="evidence" value="ECO:0007669"/>
    <property type="project" value="TreeGrafter"/>
</dbReference>
<keyword evidence="2" id="KW-0226">DNA condensation</keyword>
<evidence type="ECO:0000256" key="4">
    <source>
        <dbReference type="RuleBase" id="RU003939"/>
    </source>
</evidence>
<dbReference type="Proteomes" id="UP000250235">
    <property type="component" value="Unassembled WGS sequence"/>
</dbReference>
<dbReference type="InterPro" id="IPR010992">
    <property type="entry name" value="IHF-like_DNA-bd_dom_sf"/>
</dbReference>
<dbReference type="OrthoDB" id="10261135at2759"/>
<dbReference type="FunFam" id="4.10.520.10:FF:000001">
    <property type="entry name" value="DNA-binding protein HU"/>
    <property type="match status" value="1"/>
</dbReference>
<comment type="similarity">
    <text evidence="1 4">Belongs to the bacterial histone-like protein family.</text>
</comment>
<evidence type="ECO:0000313" key="7">
    <source>
        <dbReference type="Proteomes" id="UP000250235"/>
    </source>
</evidence>
<dbReference type="Gene3D" id="4.10.520.10">
    <property type="entry name" value="IHF-like DNA-binding proteins"/>
    <property type="match status" value="1"/>
</dbReference>
<dbReference type="GO" id="GO:0010467">
    <property type="term" value="P:gene expression"/>
    <property type="evidence" value="ECO:0007669"/>
    <property type="project" value="UniProtKB-ARBA"/>
</dbReference>
<dbReference type="PRINTS" id="PR01727">
    <property type="entry name" value="DNABINDINGHU"/>
</dbReference>
<dbReference type="CDD" id="cd13831">
    <property type="entry name" value="HU"/>
    <property type="match status" value="1"/>
</dbReference>
<evidence type="ECO:0000256" key="5">
    <source>
        <dbReference type="SAM" id="SignalP"/>
    </source>
</evidence>
<dbReference type="GO" id="GO:0030527">
    <property type="term" value="F:structural constituent of chromatin"/>
    <property type="evidence" value="ECO:0007669"/>
    <property type="project" value="InterPro"/>
</dbReference>
<feature type="signal peptide" evidence="5">
    <location>
        <begin position="1"/>
        <end position="33"/>
    </location>
</feature>
<feature type="chain" id="PRO_5016458218" description="DNA-binding protein HU" evidence="5">
    <location>
        <begin position="34"/>
        <end position="177"/>
    </location>
</feature>
<organism evidence="6 7">
    <name type="scientific">Dorcoceras hygrometricum</name>
    <dbReference type="NCBI Taxonomy" id="472368"/>
    <lineage>
        <taxon>Eukaryota</taxon>
        <taxon>Viridiplantae</taxon>
        <taxon>Streptophyta</taxon>
        <taxon>Embryophyta</taxon>
        <taxon>Tracheophyta</taxon>
        <taxon>Spermatophyta</taxon>
        <taxon>Magnoliopsida</taxon>
        <taxon>eudicotyledons</taxon>
        <taxon>Gunneridae</taxon>
        <taxon>Pentapetalae</taxon>
        <taxon>asterids</taxon>
        <taxon>lamiids</taxon>
        <taxon>Lamiales</taxon>
        <taxon>Gesneriaceae</taxon>
        <taxon>Didymocarpoideae</taxon>
        <taxon>Trichosporeae</taxon>
        <taxon>Loxocarpinae</taxon>
        <taxon>Dorcoceras</taxon>
    </lineage>
</organism>
<dbReference type="Pfam" id="PF00216">
    <property type="entry name" value="Bac_DNA_binding"/>
    <property type="match status" value="1"/>
</dbReference>
<dbReference type="PROSITE" id="PS00045">
    <property type="entry name" value="HISTONE_LIKE"/>
    <property type="match status" value="1"/>
</dbReference>
<dbReference type="PANTHER" id="PTHR33175">
    <property type="entry name" value="DNA-BINDING PROTEIN HU"/>
    <property type="match status" value="1"/>
</dbReference>
<evidence type="ECO:0000256" key="3">
    <source>
        <dbReference type="ARBA" id="ARBA00023125"/>
    </source>
</evidence>
<name>A0A2Z7A086_9LAMI</name>
<evidence type="ECO:0000313" key="6">
    <source>
        <dbReference type="EMBL" id="KZV15018.1"/>
    </source>
</evidence>
<reference evidence="6 7" key="1">
    <citation type="journal article" date="2015" name="Proc. Natl. Acad. Sci. U.S.A.">
        <title>The resurrection genome of Boea hygrometrica: A blueprint for survival of dehydration.</title>
        <authorList>
            <person name="Xiao L."/>
            <person name="Yang G."/>
            <person name="Zhang L."/>
            <person name="Yang X."/>
            <person name="Zhao S."/>
            <person name="Ji Z."/>
            <person name="Zhou Q."/>
            <person name="Hu M."/>
            <person name="Wang Y."/>
            <person name="Chen M."/>
            <person name="Xu Y."/>
            <person name="Jin H."/>
            <person name="Xiao X."/>
            <person name="Hu G."/>
            <person name="Bao F."/>
            <person name="Hu Y."/>
            <person name="Wan P."/>
            <person name="Li L."/>
            <person name="Deng X."/>
            <person name="Kuang T."/>
            <person name="Xiang C."/>
            <person name="Zhu J.K."/>
            <person name="Oliver M.J."/>
            <person name="He Y."/>
        </authorList>
    </citation>
    <scope>NUCLEOTIDE SEQUENCE [LARGE SCALE GENOMIC DNA]</scope>
    <source>
        <strain evidence="7">cv. XS01</strain>
    </source>
</reference>
<dbReference type="InterPro" id="IPR000119">
    <property type="entry name" value="Hist_DNA-bd"/>
</dbReference>
<dbReference type="GO" id="GO:0003677">
    <property type="term" value="F:DNA binding"/>
    <property type="evidence" value="ECO:0007669"/>
    <property type="project" value="UniProtKB-KW"/>
</dbReference>
<keyword evidence="3" id="KW-0238">DNA-binding</keyword>
<evidence type="ECO:0000256" key="2">
    <source>
        <dbReference type="ARBA" id="ARBA00023067"/>
    </source>
</evidence>